<protein>
    <submittedName>
        <fullName evidence="1">Uncharacterized protein</fullName>
    </submittedName>
</protein>
<reference evidence="2" key="1">
    <citation type="journal article" date="2023" name="G3 (Bethesda)">
        <title>Genome assembly and association tests identify interacting loci associated with vigor, precocity, and sex in interspecific pistachio rootstocks.</title>
        <authorList>
            <person name="Palmer W."/>
            <person name="Jacygrad E."/>
            <person name="Sagayaradj S."/>
            <person name="Cavanaugh K."/>
            <person name="Han R."/>
            <person name="Bertier L."/>
            <person name="Beede B."/>
            <person name="Kafkas S."/>
            <person name="Golino D."/>
            <person name="Preece J."/>
            <person name="Michelmore R."/>
        </authorList>
    </citation>
    <scope>NUCLEOTIDE SEQUENCE [LARGE SCALE GENOMIC DNA]</scope>
</reference>
<comment type="caution">
    <text evidence="1">The sequence shown here is derived from an EMBL/GenBank/DDBJ whole genome shotgun (WGS) entry which is preliminary data.</text>
</comment>
<evidence type="ECO:0000313" key="2">
    <source>
        <dbReference type="Proteomes" id="UP001164250"/>
    </source>
</evidence>
<name>A0ACC0ZRH5_9ROSI</name>
<organism evidence="1 2">
    <name type="scientific">Pistacia atlantica</name>
    <dbReference type="NCBI Taxonomy" id="434234"/>
    <lineage>
        <taxon>Eukaryota</taxon>
        <taxon>Viridiplantae</taxon>
        <taxon>Streptophyta</taxon>
        <taxon>Embryophyta</taxon>
        <taxon>Tracheophyta</taxon>
        <taxon>Spermatophyta</taxon>
        <taxon>Magnoliopsida</taxon>
        <taxon>eudicotyledons</taxon>
        <taxon>Gunneridae</taxon>
        <taxon>Pentapetalae</taxon>
        <taxon>rosids</taxon>
        <taxon>malvids</taxon>
        <taxon>Sapindales</taxon>
        <taxon>Anacardiaceae</taxon>
        <taxon>Pistacia</taxon>
    </lineage>
</organism>
<evidence type="ECO:0000313" key="1">
    <source>
        <dbReference type="EMBL" id="KAJ0074798.1"/>
    </source>
</evidence>
<accession>A0ACC0ZRH5</accession>
<sequence length="16" mass="1786">MNWVLGRHSSRGIVSS</sequence>
<proteinExistence type="predicted"/>
<dbReference type="Proteomes" id="UP001164250">
    <property type="component" value="Chromosome 15"/>
</dbReference>
<dbReference type="EMBL" id="CM047910">
    <property type="protein sequence ID" value="KAJ0074798.1"/>
    <property type="molecule type" value="Genomic_DNA"/>
</dbReference>
<keyword evidence="2" id="KW-1185">Reference proteome</keyword>
<gene>
    <name evidence="1" type="ORF">Patl1_34831</name>
</gene>